<organism evidence="1 2">
    <name type="scientific">Colletotrichum karsti</name>
    <dbReference type="NCBI Taxonomy" id="1095194"/>
    <lineage>
        <taxon>Eukaryota</taxon>
        <taxon>Fungi</taxon>
        <taxon>Dikarya</taxon>
        <taxon>Ascomycota</taxon>
        <taxon>Pezizomycotina</taxon>
        <taxon>Sordariomycetes</taxon>
        <taxon>Hypocreomycetidae</taxon>
        <taxon>Glomerellales</taxon>
        <taxon>Glomerellaceae</taxon>
        <taxon>Colletotrichum</taxon>
        <taxon>Colletotrichum boninense species complex</taxon>
    </lineage>
</organism>
<protein>
    <submittedName>
        <fullName evidence="1">Uncharacterized protein</fullName>
    </submittedName>
</protein>
<accession>A0A9P6ICK5</accession>
<dbReference type="GeneID" id="62157752"/>
<reference evidence="1" key="1">
    <citation type="submission" date="2020-03" db="EMBL/GenBank/DDBJ databases">
        <authorList>
            <person name="He L."/>
        </authorList>
    </citation>
    <scope>NUCLEOTIDE SEQUENCE</scope>
    <source>
        <strain evidence="1">CkLH20</strain>
    </source>
</reference>
<comment type="caution">
    <text evidence="1">The sequence shown here is derived from an EMBL/GenBank/DDBJ whole genome shotgun (WGS) entry which is preliminary data.</text>
</comment>
<gene>
    <name evidence="1" type="ORF">CkaCkLH20_01959</name>
</gene>
<dbReference type="Proteomes" id="UP000781932">
    <property type="component" value="Unassembled WGS sequence"/>
</dbReference>
<proteinExistence type="predicted"/>
<evidence type="ECO:0000313" key="2">
    <source>
        <dbReference type="Proteomes" id="UP000781932"/>
    </source>
</evidence>
<reference evidence="1" key="2">
    <citation type="submission" date="2020-11" db="EMBL/GenBank/DDBJ databases">
        <title>Whole genome sequencing of Colletotrichum sp.</title>
        <authorList>
            <person name="Li H."/>
        </authorList>
    </citation>
    <scope>NUCLEOTIDE SEQUENCE</scope>
    <source>
        <strain evidence="1">CkLH20</strain>
    </source>
</reference>
<evidence type="ECO:0000313" key="1">
    <source>
        <dbReference type="EMBL" id="KAF9880917.1"/>
    </source>
</evidence>
<name>A0A9P6ICK5_9PEZI</name>
<dbReference type="AlphaFoldDB" id="A0A9P6ICK5"/>
<dbReference type="EMBL" id="JAATWM020000004">
    <property type="protein sequence ID" value="KAF9880917.1"/>
    <property type="molecule type" value="Genomic_DNA"/>
</dbReference>
<sequence>MLDKLNLDPNDIKTWIADETFTDRSPSSRTSTDNPDTDVIAKLAWFLRNKYIFDKFGTKEDQRAVDAAVKAMPASTGMGKAVISATAMCETITADVVVFTSEN</sequence>
<keyword evidence="2" id="KW-1185">Reference proteome</keyword>
<dbReference type="RefSeq" id="XP_038750378.1">
    <property type="nucleotide sequence ID" value="XM_038884678.1"/>
</dbReference>